<keyword evidence="6" id="KW-1015">Disulfide bond</keyword>
<proteinExistence type="inferred from homology"/>
<keyword evidence="7 8" id="KW-0676">Redox-active center</keyword>
<dbReference type="Proteomes" id="UP001491310">
    <property type="component" value="Unassembled WGS sequence"/>
</dbReference>
<dbReference type="Gene3D" id="3.50.50.60">
    <property type="entry name" value="FAD/NAD(P)-binding domain"/>
    <property type="match status" value="1"/>
</dbReference>
<comment type="caution">
    <text evidence="10">The sequence shown here is derived from an EMBL/GenBank/DDBJ whole genome shotgun (WGS) entry which is preliminary data.</text>
</comment>
<name>A0ABR2YF25_9CHLO</name>
<dbReference type="PROSITE" id="PS00170">
    <property type="entry name" value="CSA_PPIASE_1"/>
    <property type="match status" value="1"/>
</dbReference>
<evidence type="ECO:0000256" key="8">
    <source>
        <dbReference type="RuleBase" id="RU003691"/>
    </source>
</evidence>
<gene>
    <name evidence="10" type="ORF">WJX75_001373</name>
</gene>
<sequence length="610" mass="65456">MTAATGDFDFDLVTIGAGSGGVRASRISAQHYGAKVACIELPFGFVSSDSVGGAGGTCVIRGCVPKKLLVYGSSFSEEFRDAAGFGWALNGMPPHDLKSLIEKKGKEVQRLNGVYNKLLKNAGVELIEGRGKLLDANTVEVELANGGKRTIRTKHILIATGGKPVKAPIPGSEHAITSDDALVLDEIPKNSIVIVGAGYISVEFSSIYRGFGADVHLMYRKPLPLTGFDEECRAQVADDLKGRGMHLYPDTTPTKIEKNEDGSFTVYYKSGDQESSIKTGLVMFGTGRKPNTHGIGLEEVGVKLDDREGVQVDEYSRTSVPNIYAIGDVTNRLALTPVAIMEGMAFAATVFGNKPTPPDYRTVPSACFVQPPLAYVGYTEEEAVAKCSGDIDVFVSKFKPMKNTISLRDERTFMKLLVHVQTDQVLGAHMVGPDSAEIMQGIAIALKAGAKNVEAKKKKDLEKITSKVFFDVEIGGEPAGRIEIGLFGNAVPKTAENFRSLCVGDKGTGTKGKPLHYKGVSFHRIIPNFMIQGGDLTDGNGMGGESIYGNKFEDENFSLKHTGPGYLSMANSGPNTNGSQFFITTVTTSWLDGRHVVFGKVIVREEPSAC</sequence>
<dbReference type="InterPro" id="IPR020892">
    <property type="entry name" value="Cyclophilin-type_PPIase_CS"/>
</dbReference>
<evidence type="ECO:0000256" key="6">
    <source>
        <dbReference type="ARBA" id="ARBA00023157"/>
    </source>
</evidence>
<dbReference type="Pfam" id="PF07992">
    <property type="entry name" value="Pyr_redox_2"/>
    <property type="match status" value="1"/>
</dbReference>
<evidence type="ECO:0000313" key="11">
    <source>
        <dbReference type="Proteomes" id="UP001491310"/>
    </source>
</evidence>
<dbReference type="InterPro" id="IPR023753">
    <property type="entry name" value="FAD/NAD-binding_dom"/>
</dbReference>
<evidence type="ECO:0000256" key="1">
    <source>
        <dbReference type="ARBA" id="ARBA00001974"/>
    </source>
</evidence>
<dbReference type="SUPFAM" id="SSF55424">
    <property type="entry name" value="FAD/NAD-linked reductases, dimerisation (C-terminal) domain"/>
    <property type="match status" value="1"/>
</dbReference>
<dbReference type="InterPro" id="IPR036188">
    <property type="entry name" value="FAD/NAD-bd_sf"/>
</dbReference>
<dbReference type="InterPro" id="IPR046952">
    <property type="entry name" value="GSHR/TRXR-like"/>
</dbReference>
<dbReference type="InterPro" id="IPR002130">
    <property type="entry name" value="Cyclophilin-type_PPIase_dom"/>
</dbReference>
<feature type="domain" description="PPIase cyclophilin-type" evidence="9">
    <location>
        <begin position="469"/>
        <end position="602"/>
    </location>
</feature>
<keyword evidence="3 8" id="KW-0285">Flavoprotein</keyword>
<dbReference type="SUPFAM" id="SSF51905">
    <property type="entry name" value="FAD/NAD(P)-binding domain"/>
    <property type="match status" value="1"/>
</dbReference>
<evidence type="ECO:0000256" key="3">
    <source>
        <dbReference type="ARBA" id="ARBA00022630"/>
    </source>
</evidence>
<evidence type="ECO:0000256" key="2">
    <source>
        <dbReference type="ARBA" id="ARBA00007532"/>
    </source>
</evidence>
<accession>A0ABR2YF25</accession>
<evidence type="ECO:0000256" key="4">
    <source>
        <dbReference type="ARBA" id="ARBA00022827"/>
    </source>
</evidence>
<keyword evidence="11" id="KW-1185">Reference proteome</keyword>
<dbReference type="PRINTS" id="PR00411">
    <property type="entry name" value="PNDRDTASEI"/>
</dbReference>
<comment type="cofactor">
    <cofactor evidence="1">
        <name>FAD</name>
        <dbReference type="ChEBI" id="CHEBI:57692"/>
    </cofactor>
</comment>
<dbReference type="PANTHER" id="PTHR42737">
    <property type="entry name" value="GLUTATHIONE REDUCTASE"/>
    <property type="match status" value="1"/>
</dbReference>
<dbReference type="InterPro" id="IPR016156">
    <property type="entry name" value="FAD/NAD-linked_Rdtase_dimer_sf"/>
</dbReference>
<comment type="similarity">
    <text evidence="2 8">Belongs to the class-I pyridine nucleotide-disulfide oxidoreductase family.</text>
</comment>
<dbReference type="EMBL" id="JALJOT010000013">
    <property type="protein sequence ID" value="KAK9903958.1"/>
    <property type="molecule type" value="Genomic_DNA"/>
</dbReference>
<keyword evidence="4 8" id="KW-0274">FAD</keyword>
<evidence type="ECO:0000313" key="10">
    <source>
        <dbReference type="EMBL" id="KAK9903958.1"/>
    </source>
</evidence>
<dbReference type="InterPro" id="IPR029000">
    <property type="entry name" value="Cyclophilin-like_dom_sf"/>
</dbReference>
<dbReference type="PROSITE" id="PS00076">
    <property type="entry name" value="PYRIDINE_REDOX_1"/>
    <property type="match status" value="1"/>
</dbReference>
<evidence type="ECO:0000256" key="7">
    <source>
        <dbReference type="ARBA" id="ARBA00023284"/>
    </source>
</evidence>
<organism evidence="10 11">
    <name type="scientific">Coccomyxa subellipsoidea</name>
    <dbReference type="NCBI Taxonomy" id="248742"/>
    <lineage>
        <taxon>Eukaryota</taxon>
        <taxon>Viridiplantae</taxon>
        <taxon>Chlorophyta</taxon>
        <taxon>core chlorophytes</taxon>
        <taxon>Trebouxiophyceae</taxon>
        <taxon>Trebouxiophyceae incertae sedis</taxon>
        <taxon>Coccomyxaceae</taxon>
        <taxon>Coccomyxa</taxon>
    </lineage>
</organism>
<dbReference type="SUPFAM" id="SSF50891">
    <property type="entry name" value="Cyclophilin-like"/>
    <property type="match status" value="1"/>
</dbReference>
<dbReference type="InterPro" id="IPR012999">
    <property type="entry name" value="Pyr_OxRdtase_I_AS"/>
</dbReference>
<dbReference type="Pfam" id="PF02852">
    <property type="entry name" value="Pyr_redox_dim"/>
    <property type="match status" value="1"/>
</dbReference>
<reference evidence="10 11" key="1">
    <citation type="journal article" date="2024" name="Nat. Commun.">
        <title>Phylogenomics reveals the evolutionary origins of lichenization in chlorophyte algae.</title>
        <authorList>
            <person name="Puginier C."/>
            <person name="Libourel C."/>
            <person name="Otte J."/>
            <person name="Skaloud P."/>
            <person name="Haon M."/>
            <person name="Grisel S."/>
            <person name="Petersen M."/>
            <person name="Berrin J.G."/>
            <person name="Delaux P.M."/>
            <person name="Dal Grande F."/>
            <person name="Keller J."/>
        </authorList>
    </citation>
    <scope>NUCLEOTIDE SEQUENCE [LARGE SCALE GENOMIC DNA]</scope>
    <source>
        <strain evidence="10 11">SAG 216-7</strain>
    </source>
</reference>
<dbReference type="PANTHER" id="PTHR42737:SF2">
    <property type="entry name" value="GLUTATHIONE REDUCTASE"/>
    <property type="match status" value="1"/>
</dbReference>
<dbReference type="InterPro" id="IPR004099">
    <property type="entry name" value="Pyr_nucl-diS_OxRdtase_dimer"/>
</dbReference>
<dbReference type="Gene3D" id="2.40.100.10">
    <property type="entry name" value="Cyclophilin-like"/>
    <property type="match status" value="1"/>
</dbReference>
<evidence type="ECO:0000259" key="9">
    <source>
        <dbReference type="PROSITE" id="PS50072"/>
    </source>
</evidence>
<dbReference type="PRINTS" id="PR00368">
    <property type="entry name" value="FADPNR"/>
</dbReference>
<protein>
    <recommendedName>
        <fullName evidence="9">PPIase cyclophilin-type domain-containing protein</fullName>
    </recommendedName>
</protein>
<keyword evidence="5 8" id="KW-0560">Oxidoreductase</keyword>
<dbReference type="PROSITE" id="PS50072">
    <property type="entry name" value="CSA_PPIASE_2"/>
    <property type="match status" value="1"/>
</dbReference>
<evidence type="ECO:0000256" key="5">
    <source>
        <dbReference type="ARBA" id="ARBA00023002"/>
    </source>
</evidence>
<dbReference type="Pfam" id="PF00160">
    <property type="entry name" value="Pro_isomerase"/>
    <property type="match status" value="1"/>
</dbReference>